<dbReference type="FunFam" id="3.40.50.300:FF:000425">
    <property type="entry name" value="Probable ABC transporter, ATP-binding subunit"/>
    <property type="match status" value="1"/>
</dbReference>
<sequence length="332" mass="37392">MAYLEVENLRVAFGQKEVLKGVSLAVEKGELVTLLGPSGCGKSTLLRTIAGLEHPNSGKLLLDGQEIQDRAVKERQIGMVFQSYALFPNMTTYENIAFGLRVKKIAKKEIEEKVQQMLALVELTECQHQLVTSLSGGQQQRVALARALIIEPKLLLLDEPLSALDARIRKQLQIKLRQIQQELGMTMIFVTHDQEEAMRISDRVHVLSAGELAQVSTPYELYTQPHNQFVAEFIGDYNRIDGLELNVPLNTKGNMSYFVRPEVIKFVPMPNSVALAVTYQTKQVLGNTVRYHLRTKKHQLIYVDVLNDGKFIQLANHVTLYIQPTDIIAVET</sequence>
<name>A0A940SUY0_9ENTE</name>
<evidence type="ECO:0000256" key="2">
    <source>
        <dbReference type="ARBA" id="ARBA00022741"/>
    </source>
</evidence>
<dbReference type="Pfam" id="PF00005">
    <property type="entry name" value="ABC_tran"/>
    <property type="match status" value="1"/>
</dbReference>
<dbReference type="RefSeq" id="WP_209525586.1">
    <property type="nucleotide sequence ID" value="NZ_JAEEGA010000003.1"/>
</dbReference>
<dbReference type="PANTHER" id="PTHR42781">
    <property type="entry name" value="SPERMIDINE/PUTRESCINE IMPORT ATP-BINDING PROTEIN POTA"/>
    <property type="match status" value="1"/>
</dbReference>
<keyword evidence="1" id="KW-0813">Transport</keyword>
<evidence type="ECO:0000256" key="4">
    <source>
        <dbReference type="ARBA" id="ARBA00066388"/>
    </source>
</evidence>
<proteinExistence type="predicted"/>
<protein>
    <recommendedName>
        <fullName evidence="4">ABC-type quaternary amine transporter</fullName>
        <ecNumber evidence="4">7.6.2.9</ecNumber>
    </recommendedName>
</protein>
<dbReference type="EMBL" id="JAEEGA010000003">
    <property type="protein sequence ID" value="MBP1040526.1"/>
    <property type="molecule type" value="Genomic_DNA"/>
</dbReference>
<dbReference type="SUPFAM" id="SSF50331">
    <property type="entry name" value="MOP-like"/>
    <property type="match status" value="1"/>
</dbReference>
<evidence type="ECO:0000259" key="5">
    <source>
        <dbReference type="PROSITE" id="PS50893"/>
    </source>
</evidence>
<gene>
    <name evidence="6" type="ORF">I6N95_05885</name>
</gene>
<accession>A0A940SUY0</accession>
<keyword evidence="7" id="KW-1185">Reference proteome</keyword>
<dbReference type="AlphaFoldDB" id="A0A940SUY0"/>
<dbReference type="EC" id="7.6.2.9" evidence="4"/>
<dbReference type="SMART" id="SM00382">
    <property type="entry name" value="AAA"/>
    <property type="match status" value="1"/>
</dbReference>
<keyword evidence="2" id="KW-0547">Nucleotide-binding</keyword>
<reference evidence="6" key="1">
    <citation type="submission" date="2020-12" db="EMBL/GenBank/DDBJ databases">
        <title>Vagococcus allomyrinae sp. nov. and Enterococcus lavae sp. nov., isolated from the larvae of Allomyrina dichotoma.</title>
        <authorList>
            <person name="Lee S.D."/>
        </authorList>
    </citation>
    <scope>NUCLEOTIDE SEQUENCE</scope>
    <source>
        <strain evidence="6">BWB3-3</strain>
    </source>
</reference>
<dbReference type="GO" id="GO:0016887">
    <property type="term" value="F:ATP hydrolysis activity"/>
    <property type="evidence" value="ECO:0007669"/>
    <property type="project" value="InterPro"/>
</dbReference>
<comment type="caution">
    <text evidence="6">The sequence shown here is derived from an EMBL/GenBank/DDBJ whole genome shotgun (WGS) entry which is preliminary data.</text>
</comment>
<dbReference type="PROSITE" id="PS50893">
    <property type="entry name" value="ABC_TRANSPORTER_2"/>
    <property type="match status" value="1"/>
</dbReference>
<feature type="domain" description="ABC transporter" evidence="5">
    <location>
        <begin position="4"/>
        <end position="234"/>
    </location>
</feature>
<organism evidence="6 7">
    <name type="scientific">Vagococcus allomyrinae</name>
    <dbReference type="NCBI Taxonomy" id="2794353"/>
    <lineage>
        <taxon>Bacteria</taxon>
        <taxon>Bacillati</taxon>
        <taxon>Bacillota</taxon>
        <taxon>Bacilli</taxon>
        <taxon>Lactobacillales</taxon>
        <taxon>Enterococcaceae</taxon>
        <taxon>Vagococcus</taxon>
    </lineage>
</organism>
<dbReference type="InterPro" id="IPR017871">
    <property type="entry name" value="ABC_transporter-like_CS"/>
</dbReference>
<evidence type="ECO:0000313" key="6">
    <source>
        <dbReference type="EMBL" id="MBP1040526.1"/>
    </source>
</evidence>
<dbReference type="InterPro" id="IPR003439">
    <property type="entry name" value="ABC_transporter-like_ATP-bd"/>
</dbReference>
<dbReference type="Gene3D" id="3.40.50.300">
    <property type="entry name" value="P-loop containing nucleotide triphosphate hydrolases"/>
    <property type="match status" value="1"/>
</dbReference>
<evidence type="ECO:0000256" key="3">
    <source>
        <dbReference type="ARBA" id="ARBA00022840"/>
    </source>
</evidence>
<keyword evidence="3 6" id="KW-0067">ATP-binding</keyword>
<dbReference type="InterPro" id="IPR027417">
    <property type="entry name" value="P-loop_NTPase"/>
</dbReference>
<dbReference type="PROSITE" id="PS00211">
    <property type="entry name" value="ABC_TRANSPORTER_1"/>
    <property type="match status" value="1"/>
</dbReference>
<dbReference type="GO" id="GO:0015418">
    <property type="term" value="F:ABC-type quaternary ammonium compound transporting activity"/>
    <property type="evidence" value="ECO:0007669"/>
    <property type="project" value="UniProtKB-EC"/>
</dbReference>
<dbReference type="InterPro" id="IPR008995">
    <property type="entry name" value="Mo/tungstate-bd_C_term_dom"/>
</dbReference>
<dbReference type="InterPro" id="IPR050093">
    <property type="entry name" value="ABC_SmlMolc_Importer"/>
</dbReference>
<dbReference type="SUPFAM" id="SSF52540">
    <property type="entry name" value="P-loop containing nucleoside triphosphate hydrolases"/>
    <property type="match status" value="1"/>
</dbReference>
<dbReference type="Proteomes" id="UP000674938">
    <property type="component" value="Unassembled WGS sequence"/>
</dbReference>
<dbReference type="InterPro" id="IPR003593">
    <property type="entry name" value="AAA+_ATPase"/>
</dbReference>
<evidence type="ECO:0000256" key="1">
    <source>
        <dbReference type="ARBA" id="ARBA00022448"/>
    </source>
</evidence>
<dbReference type="GO" id="GO:0005524">
    <property type="term" value="F:ATP binding"/>
    <property type="evidence" value="ECO:0007669"/>
    <property type="project" value="UniProtKB-KW"/>
</dbReference>
<evidence type="ECO:0000313" key="7">
    <source>
        <dbReference type="Proteomes" id="UP000674938"/>
    </source>
</evidence>
<dbReference type="PANTHER" id="PTHR42781:SF4">
    <property type="entry name" value="SPERMIDINE_PUTRESCINE IMPORT ATP-BINDING PROTEIN POTA"/>
    <property type="match status" value="1"/>
</dbReference>